<dbReference type="InterPro" id="IPR036388">
    <property type="entry name" value="WH-like_DNA-bd_sf"/>
</dbReference>
<keyword evidence="3" id="KW-0805">Transcription regulation</keyword>
<dbReference type="InterPro" id="IPR052704">
    <property type="entry name" value="ECF_Sigma-70_Domain"/>
</dbReference>
<dbReference type="AlphaFoldDB" id="A0A6L5G9G1"/>
<comment type="similarity">
    <text evidence="1">Belongs to the sigma-70 factor family. ECF subfamily.</text>
</comment>
<dbReference type="NCBIfam" id="TIGR02937">
    <property type="entry name" value="sigma70-ECF"/>
    <property type="match status" value="1"/>
</dbReference>
<organism evidence="8 9">
    <name type="scientific">Glycomyces albidus</name>
    <dbReference type="NCBI Taxonomy" id="2656774"/>
    <lineage>
        <taxon>Bacteria</taxon>
        <taxon>Bacillati</taxon>
        <taxon>Actinomycetota</taxon>
        <taxon>Actinomycetes</taxon>
        <taxon>Glycomycetales</taxon>
        <taxon>Glycomycetaceae</taxon>
        <taxon>Glycomyces</taxon>
    </lineage>
</organism>
<evidence type="ECO:0000256" key="4">
    <source>
        <dbReference type="ARBA" id="ARBA00023082"/>
    </source>
</evidence>
<dbReference type="SUPFAM" id="SSF88659">
    <property type="entry name" value="Sigma3 and sigma4 domains of RNA polymerase sigma factors"/>
    <property type="match status" value="1"/>
</dbReference>
<dbReference type="Proteomes" id="UP000477750">
    <property type="component" value="Unassembled WGS sequence"/>
</dbReference>
<dbReference type="InterPro" id="IPR013325">
    <property type="entry name" value="RNA_pol_sigma_r2"/>
</dbReference>
<dbReference type="EMBL" id="WIAO01000012">
    <property type="protein sequence ID" value="MQM26294.1"/>
    <property type="molecule type" value="Genomic_DNA"/>
</dbReference>
<evidence type="ECO:0000256" key="1">
    <source>
        <dbReference type="ARBA" id="ARBA00010641"/>
    </source>
</evidence>
<dbReference type="GO" id="GO:0016987">
    <property type="term" value="F:sigma factor activity"/>
    <property type="evidence" value="ECO:0007669"/>
    <property type="project" value="UniProtKB-KW"/>
</dbReference>
<dbReference type="SUPFAM" id="SSF88946">
    <property type="entry name" value="Sigma2 domain of RNA polymerase sigma factors"/>
    <property type="match status" value="1"/>
</dbReference>
<dbReference type="Gene3D" id="1.10.1740.10">
    <property type="match status" value="1"/>
</dbReference>
<comment type="subunit">
    <text evidence="2">Interacts transiently with the RNA polymerase catalytic core formed by RpoA, RpoB, RpoC and RpoZ (2 alpha, 1 beta, 1 beta' and 1 omega subunit) to form the RNA polymerase holoenzyme that can initiate transcription.</text>
</comment>
<dbReference type="Gene3D" id="3.10.450.50">
    <property type="match status" value="1"/>
</dbReference>
<evidence type="ECO:0000256" key="2">
    <source>
        <dbReference type="ARBA" id="ARBA00011344"/>
    </source>
</evidence>
<dbReference type="Pfam" id="PF08281">
    <property type="entry name" value="Sigma70_r4_2"/>
    <property type="match status" value="1"/>
</dbReference>
<evidence type="ECO:0000259" key="7">
    <source>
        <dbReference type="Pfam" id="PF08281"/>
    </source>
</evidence>
<keyword evidence="9" id="KW-1185">Reference proteome</keyword>
<dbReference type="InterPro" id="IPR014303">
    <property type="entry name" value="RNA_pol_sigma-70_ECF"/>
</dbReference>
<dbReference type="PANTHER" id="PTHR30173">
    <property type="entry name" value="SIGMA 19 FACTOR"/>
    <property type="match status" value="1"/>
</dbReference>
<feature type="domain" description="RNA polymerase sigma-70 region 2" evidence="6">
    <location>
        <begin position="8"/>
        <end position="71"/>
    </location>
</feature>
<dbReference type="GO" id="GO:0006352">
    <property type="term" value="P:DNA-templated transcription initiation"/>
    <property type="evidence" value="ECO:0007669"/>
    <property type="project" value="InterPro"/>
</dbReference>
<dbReference type="Pfam" id="PF04542">
    <property type="entry name" value="Sigma70_r2"/>
    <property type="match status" value="1"/>
</dbReference>
<dbReference type="PANTHER" id="PTHR30173:SF36">
    <property type="entry name" value="ECF RNA POLYMERASE SIGMA FACTOR SIGJ"/>
    <property type="match status" value="1"/>
</dbReference>
<dbReference type="GO" id="GO:0003677">
    <property type="term" value="F:DNA binding"/>
    <property type="evidence" value="ECO:0007669"/>
    <property type="project" value="InterPro"/>
</dbReference>
<keyword evidence="4" id="KW-0731">Sigma factor</keyword>
<dbReference type="InterPro" id="IPR013249">
    <property type="entry name" value="RNA_pol_sigma70_r4_t2"/>
</dbReference>
<accession>A0A6L5G9G1</accession>
<dbReference type="InterPro" id="IPR014284">
    <property type="entry name" value="RNA_pol_sigma-70_dom"/>
</dbReference>
<proteinExistence type="inferred from homology"/>
<name>A0A6L5G9G1_9ACTN</name>
<dbReference type="Gene3D" id="1.10.10.10">
    <property type="entry name" value="Winged helix-like DNA-binding domain superfamily/Winged helix DNA-binding domain"/>
    <property type="match status" value="1"/>
</dbReference>
<evidence type="ECO:0000256" key="5">
    <source>
        <dbReference type="ARBA" id="ARBA00023163"/>
    </source>
</evidence>
<evidence type="ECO:0000259" key="6">
    <source>
        <dbReference type="Pfam" id="PF04542"/>
    </source>
</evidence>
<evidence type="ECO:0000256" key="3">
    <source>
        <dbReference type="ARBA" id="ARBA00023015"/>
    </source>
</evidence>
<evidence type="ECO:0000313" key="8">
    <source>
        <dbReference type="EMBL" id="MQM26294.1"/>
    </source>
</evidence>
<dbReference type="SUPFAM" id="SSF54427">
    <property type="entry name" value="NTF2-like"/>
    <property type="match status" value="1"/>
</dbReference>
<comment type="caution">
    <text evidence="8">The sequence shown here is derived from an EMBL/GenBank/DDBJ whole genome shotgun (WGS) entry which is preliminary data.</text>
</comment>
<reference evidence="8 9" key="1">
    <citation type="submission" date="2019-10" db="EMBL/GenBank/DDBJ databases">
        <title>Glycomyces albidus sp. nov., a novel actinomycete isolated from rhizosphere soil of wheat (Triticum aestivum L.).</title>
        <authorList>
            <person name="Qian L."/>
        </authorList>
    </citation>
    <scope>NUCLEOTIDE SEQUENCE [LARGE SCALE GENOMIC DNA]</scope>
    <source>
        <strain evidence="8 9">NEAU-7082</strain>
    </source>
</reference>
<dbReference type="InterPro" id="IPR007627">
    <property type="entry name" value="RNA_pol_sigma70_r2"/>
</dbReference>
<dbReference type="NCBIfam" id="TIGR02957">
    <property type="entry name" value="SigX4"/>
    <property type="match status" value="1"/>
</dbReference>
<keyword evidence="5" id="KW-0804">Transcription</keyword>
<dbReference type="NCBIfam" id="NF007214">
    <property type="entry name" value="PRK09636.1"/>
    <property type="match status" value="1"/>
</dbReference>
<dbReference type="InterPro" id="IPR032710">
    <property type="entry name" value="NTF2-like_dom_sf"/>
</dbReference>
<evidence type="ECO:0000313" key="9">
    <source>
        <dbReference type="Proteomes" id="UP000477750"/>
    </source>
</evidence>
<feature type="domain" description="RNA polymerase sigma factor 70 region 4 type 2" evidence="7">
    <location>
        <begin position="106"/>
        <end position="155"/>
    </location>
</feature>
<sequence length="284" mass="30726">MLWRVDVFEEQRGRLQAVAYRVLGTVTDAEDVVQEAWLRWNGVDPGTVEDPTAYLVTVTTRLAIDRLRSAQAKRESYVGPWLPEPVPTGGDASDRLALADTVSSAMLLVLEALSPLERAVFVLREAFGYSHAEIARIVDRSEVSVRQTAMRAREHVESKRRRYDTDPVTRRRAAESFMDACAGGDLAALLSALAPDVTLVCDGGGLAPAPRKAITGSEMVARALVTFAGRMPEDPRVEFAEVNGGPAVVVRSGGTAAAVIMLHLVDGQIEEIHLVSNPEKLGAL</sequence>
<dbReference type="InterPro" id="IPR013324">
    <property type="entry name" value="RNA_pol_sigma_r3/r4-like"/>
</dbReference>
<protein>
    <submittedName>
        <fullName evidence="8">RNA polymerase sigma-70 factor</fullName>
    </submittedName>
</protein>
<gene>
    <name evidence="8" type="ORF">GFD30_12040</name>
</gene>